<reference evidence="1" key="1">
    <citation type="submission" date="2021-06" db="EMBL/GenBank/DDBJ databases">
        <authorList>
            <person name="Kallberg Y."/>
            <person name="Tangrot J."/>
            <person name="Rosling A."/>
        </authorList>
    </citation>
    <scope>NUCLEOTIDE SEQUENCE</scope>
    <source>
        <strain evidence="1">28 12/20/2015</strain>
    </source>
</reference>
<accession>A0ACA9KDY3</accession>
<dbReference type="EMBL" id="CAJVPW010000860">
    <property type="protein sequence ID" value="CAG8468039.1"/>
    <property type="molecule type" value="Genomic_DNA"/>
</dbReference>
<evidence type="ECO:0000313" key="1">
    <source>
        <dbReference type="EMBL" id="CAG8468039.1"/>
    </source>
</evidence>
<proteinExistence type="predicted"/>
<organism evidence="1 2">
    <name type="scientific">Cetraspora pellucida</name>
    <dbReference type="NCBI Taxonomy" id="1433469"/>
    <lineage>
        <taxon>Eukaryota</taxon>
        <taxon>Fungi</taxon>
        <taxon>Fungi incertae sedis</taxon>
        <taxon>Mucoromycota</taxon>
        <taxon>Glomeromycotina</taxon>
        <taxon>Glomeromycetes</taxon>
        <taxon>Diversisporales</taxon>
        <taxon>Gigasporaceae</taxon>
        <taxon>Cetraspora</taxon>
    </lineage>
</organism>
<name>A0ACA9KDY3_9GLOM</name>
<protein>
    <submittedName>
        <fullName evidence="1">8640_t:CDS:1</fullName>
    </submittedName>
</protein>
<keyword evidence="2" id="KW-1185">Reference proteome</keyword>
<evidence type="ECO:0000313" key="2">
    <source>
        <dbReference type="Proteomes" id="UP000789366"/>
    </source>
</evidence>
<comment type="caution">
    <text evidence="1">The sequence shown here is derived from an EMBL/GenBank/DDBJ whole genome shotgun (WGS) entry which is preliminary data.</text>
</comment>
<sequence length="893" mass="102616">MLYEEQPFPQIHLSLKIKQHAYTNNAYIQIDKMSLSSEPKKHLYESLQQQCLNQKSAKYNKAKRPKGAMDQRSETLSLLKDHDHTDKNDTTLLDAYRPEEISDEYIIWMAEQGFIVVDHLSEVYRLPNAYECIDGNLPLHLVLNIDARQKLNPMNPELSFLDERKISHEDLLSRILIAYANIVYSNLKHLITLNAFVLASSSNANKCSWHIVYNYICFVNYRDLRGFVKKVTDRVGKPYSEFIDIGLYKSQFSLWLLGSAKKDRLQIGRIKKRFINFQAQSIKECLICDVKHEKDQLYGFIHQNKHFILKCYHQKQYKPEHKGLSFDKALSTPHQFPKLSKKSINVKEMKDALDAFSDFLSEEPSTTLIRSIVGTRKTKTLRKILASLAQSDANLPCTIWVSYCKTLSNKFEAKLKELEKFDFKVGQYQNIVADLKTYKWDLIIVQVESILHLDFQESHFSTHVVTIDAFANDLTLAFLKSYQGENIQVIDNKYQLCKGEIVKFLYDPDKGLEAIHKGFRMLQEGKHVAFVMTSCKKARALANQASKLQKLDDDFTNVDAIWSTLDCVIYTSTVEAGISFEISNYFDTVIRITNNATLVHVEAFAQMDKIANCYAFNLSPAVETYIEVEYQRHLSAKYFPEIFCSLIASTGVTLELILMEDTEKVNRKKISYTIKNIEKKIKDADAESIANAPNISSSEAEILKQNIIHSFANNMTLQQHYFDIDDMNILSSDDVTKVFKQSQKKIVKIQEDALLLFSFKTRAKGLPNLNATIKFINAVMKSIDKTQELFDSIPITTDITILEVSNEICKQSSCNNIVKKSETNLLQLPSLASTQNLSNVSKQFSDIIKTKKELSKFLISLSSEFLIRNESDIDSFILLLQQKFQILKEKLEQ</sequence>
<dbReference type="Proteomes" id="UP000789366">
    <property type="component" value="Unassembled WGS sequence"/>
</dbReference>
<gene>
    <name evidence="1" type="ORF">SPELUC_LOCUS1563</name>
</gene>